<dbReference type="PANTHER" id="PTHR46492:SF1">
    <property type="entry name" value="DYNEIN AXONEMAL ASSEMBLY FACTOR 4"/>
    <property type="match status" value="1"/>
</dbReference>
<dbReference type="Proteomes" id="UP000051952">
    <property type="component" value="Unassembled WGS sequence"/>
</dbReference>
<protein>
    <recommendedName>
        <fullName evidence="1">CS domain-containing protein</fullName>
    </recommendedName>
</protein>
<dbReference type="InterPro" id="IPR052004">
    <property type="entry name" value="Dynein_assembly_factor_4"/>
</dbReference>
<dbReference type="EMBL" id="CYKH01000332">
    <property type="protein sequence ID" value="CUF47141.1"/>
    <property type="molecule type" value="Genomic_DNA"/>
</dbReference>
<evidence type="ECO:0000259" key="1">
    <source>
        <dbReference type="PROSITE" id="PS51203"/>
    </source>
</evidence>
<gene>
    <name evidence="2" type="ORF">BSAL_62785</name>
</gene>
<keyword evidence="3" id="KW-1185">Reference proteome</keyword>
<dbReference type="GO" id="GO:0036159">
    <property type="term" value="P:inner dynein arm assembly"/>
    <property type="evidence" value="ECO:0007669"/>
    <property type="project" value="TreeGrafter"/>
</dbReference>
<dbReference type="InterPro" id="IPR007052">
    <property type="entry name" value="CS_dom"/>
</dbReference>
<dbReference type="PANTHER" id="PTHR46492">
    <property type="entry name" value="DYNEIN ASSEMBLY FACTOR 4, AXONEMAL"/>
    <property type="match status" value="1"/>
</dbReference>
<dbReference type="GO" id="GO:0036158">
    <property type="term" value="P:outer dynein arm assembly"/>
    <property type="evidence" value="ECO:0007669"/>
    <property type="project" value="TreeGrafter"/>
</dbReference>
<reference evidence="3" key="1">
    <citation type="submission" date="2015-09" db="EMBL/GenBank/DDBJ databases">
        <authorList>
            <consortium name="Pathogen Informatics"/>
        </authorList>
    </citation>
    <scope>NUCLEOTIDE SEQUENCE [LARGE SCALE GENOMIC DNA]</scope>
    <source>
        <strain evidence="3">Lake Konstanz</strain>
    </source>
</reference>
<dbReference type="PROSITE" id="PS51203">
    <property type="entry name" value="CS"/>
    <property type="match status" value="1"/>
</dbReference>
<accession>A0A0S4IV46</accession>
<name>A0A0S4IV46_BODSA</name>
<dbReference type="Pfam" id="PF04969">
    <property type="entry name" value="CS"/>
    <property type="match status" value="1"/>
</dbReference>
<dbReference type="SUPFAM" id="SSF49764">
    <property type="entry name" value="HSP20-like chaperones"/>
    <property type="match status" value="1"/>
</dbReference>
<dbReference type="GO" id="GO:0003341">
    <property type="term" value="P:cilium movement"/>
    <property type="evidence" value="ECO:0007669"/>
    <property type="project" value="TreeGrafter"/>
</dbReference>
<evidence type="ECO:0000313" key="3">
    <source>
        <dbReference type="Proteomes" id="UP000051952"/>
    </source>
</evidence>
<dbReference type="InterPro" id="IPR008978">
    <property type="entry name" value="HSP20-like_chaperone"/>
</dbReference>
<evidence type="ECO:0000313" key="2">
    <source>
        <dbReference type="EMBL" id="CUF47141.1"/>
    </source>
</evidence>
<dbReference type="OrthoDB" id="10250354at2759"/>
<feature type="domain" description="CS" evidence="1">
    <location>
        <begin position="2"/>
        <end position="68"/>
    </location>
</feature>
<sequence>MPVTPNFEWEQTNEHVIVRGEFKGFKPEAIDIFISDLFAKVNAHPTYLLSLDLLHPIIVETSTYTPLL</sequence>
<dbReference type="Gene3D" id="2.60.40.790">
    <property type="match status" value="1"/>
</dbReference>
<dbReference type="VEuPathDB" id="TriTrypDB:BSAL_62785"/>
<proteinExistence type="predicted"/>
<organism evidence="2 3">
    <name type="scientific">Bodo saltans</name>
    <name type="common">Flagellated protozoan</name>
    <dbReference type="NCBI Taxonomy" id="75058"/>
    <lineage>
        <taxon>Eukaryota</taxon>
        <taxon>Discoba</taxon>
        <taxon>Euglenozoa</taxon>
        <taxon>Kinetoplastea</taxon>
        <taxon>Metakinetoplastina</taxon>
        <taxon>Eubodonida</taxon>
        <taxon>Bodonidae</taxon>
        <taxon>Bodo</taxon>
    </lineage>
</organism>
<dbReference type="AlphaFoldDB" id="A0A0S4IV46"/>